<gene>
    <name evidence="2" type="ORF">F2P81_014359</name>
</gene>
<name>A0A6A4SJJ2_SCOMX</name>
<protein>
    <submittedName>
        <fullName evidence="2">Uncharacterized protein</fullName>
    </submittedName>
</protein>
<sequence>MEAGRPIVRPPEPLRRQPAAGNVKKTQRTTPLETNQREKVLNASLFAMFHNWHPHKLRSTAQKYCSEVQLRSTAQKYCSEVLLRSAAQKYFSEVLLRSTAQKYCSEVQLACTAQKYCSEVQLRSTAQKYCSEVLPRSTAQKSCSEVLLRSTAQKSCSTCGVDVQPRTAEHFNSHSIGFVKSTVQ</sequence>
<reference evidence="2 3" key="1">
    <citation type="submission" date="2019-06" db="EMBL/GenBank/DDBJ databases">
        <title>Draft genomes of female and male turbot (Scophthalmus maximus).</title>
        <authorList>
            <person name="Xu H."/>
            <person name="Xu X.-W."/>
            <person name="Shao C."/>
            <person name="Chen S."/>
        </authorList>
    </citation>
    <scope>NUCLEOTIDE SEQUENCE [LARGE SCALE GENOMIC DNA]</scope>
    <source>
        <strain evidence="2">Ysfricsl-2016a</strain>
        <tissue evidence="2">Blood</tissue>
    </source>
</reference>
<evidence type="ECO:0000256" key="1">
    <source>
        <dbReference type="SAM" id="MobiDB-lite"/>
    </source>
</evidence>
<dbReference type="AlphaFoldDB" id="A0A6A4SJJ2"/>
<comment type="caution">
    <text evidence="2">The sequence shown here is derived from an EMBL/GenBank/DDBJ whole genome shotgun (WGS) entry which is preliminary data.</text>
</comment>
<organism evidence="2 3">
    <name type="scientific">Scophthalmus maximus</name>
    <name type="common">Turbot</name>
    <name type="synonym">Psetta maxima</name>
    <dbReference type="NCBI Taxonomy" id="52904"/>
    <lineage>
        <taxon>Eukaryota</taxon>
        <taxon>Metazoa</taxon>
        <taxon>Chordata</taxon>
        <taxon>Craniata</taxon>
        <taxon>Vertebrata</taxon>
        <taxon>Euteleostomi</taxon>
        <taxon>Actinopterygii</taxon>
        <taxon>Neopterygii</taxon>
        <taxon>Teleostei</taxon>
        <taxon>Neoteleostei</taxon>
        <taxon>Acanthomorphata</taxon>
        <taxon>Carangaria</taxon>
        <taxon>Pleuronectiformes</taxon>
        <taxon>Pleuronectoidei</taxon>
        <taxon>Scophthalmidae</taxon>
        <taxon>Scophthalmus</taxon>
    </lineage>
</organism>
<proteinExistence type="predicted"/>
<evidence type="ECO:0000313" key="2">
    <source>
        <dbReference type="EMBL" id="KAF0034293.1"/>
    </source>
</evidence>
<feature type="region of interest" description="Disordered" evidence="1">
    <location>
        <begin position="1"/>
        <end position="32"/>
    </location>
</feature>
<dbReference type="Proteomes" id="UP000438429">
    <property type="component" value="Unassembled WGS sequence"/>
</dbReference>
<accession>A0A6A4SJJ2</accession>
<evidence type="ECO:0000313" key="3">
    <source>
        <dbReference type="Proteomes" id="UP000438429"/>
    </source>
</evidence>
<dbReference type="EMBL" id="VEVO01000012">
    <property type="protein sequence ID" value="KAF0034293.1"/>
    <property type="molecule type" value="Genomic_DNA"/>
</dbReference>